<dbReference type="InParanoid" id="Q0EX52"/>
<dbReference type="HOGENOM" id="CLU_200307_1_0_0"/>
<dbReference type="eggNOG" id="ENOG5033A23">
    <property type="taxonomic scope" value="Bacteria"/>
</dbReference>
<keyword evidence="3" id="KW-1185">Reference proteome</keyword>
<dbReference type="Proteomes" id="UP000005297">
    <property type="component" value="Unassembled WGS sequence"/>
</dbReference>
<keyword evidence="1" id="KW-1133">Transmembrane helix</keyword>
<evidence type="ECO:0000313" key="2">
    <source>
        <dbReference type="EMBL" id="EAU53822.1"/>
    </source>
</evidence>
<reference evidence="2 3" key="1">
    <citation type="submission" date="2006-09" db="EMBL/GenBank/DDBJ databases">
        <authorList>
            <person name="Emerson D."/>
            <person name="Ferriera S."/>
            <person name="Johnson J."/>
            <person name="Kravitz S."/>
            <person name="Halpern A."/>
            <person name="Remington K."/>
            <person name="Beeson K."/>
            <person name="Tran B."/>
            <person name="Rogers Y.-H."/>
            <person name="Friedman R."/>
            <person name="Venter J.C."/>
        </authorList>
    </citation>
    <scope>NUCLEOTIDE SEQUENCE [LARGE SCALE GENOMIC DNA]</scope>
    <source>
        <strain evidence="2 3">PV-1</strain>
    </source>
</reference>
<name>Q0EX52_9PROT</name>
<sequence length="55" mass="6343">MDNHVTITDIRMPFLSMVFFMVKWAIASIPAFFILWIIGSVLFALLGHLFTPQPF</sequence>
<organism evidence="2 3">
    <name type="scientific">Mariprofundus ferrooxydans PV-1</name>
    <dbReference type="NCBI Taxonomy" id="314345"/>
    <lineage>
        <taxon>Bacteria</taxon>
        <taxon>Pseudomonadati</taxon>
        <taxon>Pseudomonadota</taxon>
        <taxon>Candidatius Mariprofundia</taxon>
        <taxon>Mariprofundales</taxon>
        <taxon>Mariprofundaceae</taxon>
        <taxon>Mariprofundus</taxon>
    </lineage>
</organism>
<keyword evidence="1" id="KW-0472">Membrane</keyword>
<proteinExistence type="predicted"/>
<evidence type="ECO:0000256" key="1">
    <source>
        <dbReference type="SAM" id="Phobius"/>
    </source>
</evidence>
<accession>Q0EX52</accession>
<dbReference type="AlphaFoldDB" id="Q0EX52"/>
<keyword evidence="1" id="KW-0812">Transmembrane</keyword>
<comment type="caution">
    <text evidence="2">The sequence shown here is derived from an EMBL/GenBank/DDBJ whole genome shotgun (WGS) entry which is preliminary data.</text>
</comment>
<dbReference type="EMBL" id="AATS01000016">
    <property type="protein sequence ID" value="EAU53822.1"/>
    <property type="molecule type" value="Genomic_DNA"/>
</dbReference>
<feature type="transmembrane region" description="Helical" evidence="1">
    <location>
        <begin position="21"/>
        <end position="46"/>
    </location>
</feature>
<gene>
    <name evidence="2" type="ORF">SPV1_12647</name>
</gene>
<protein>
    <submittedName>
        <fullName evidence="2">Uncharacterized protein</fullName>
    </submittedName>
</protein>
<evidence type="ECO:0000313" key="3">
    <source>
        <dbReference type="Proteomes" id="UP000005297"/>
    </source>
</evidence>
<dbReference type="RefSeq" id="WP_009850074.1">
    <property type="nucleotide sequence ID" value="NZ_DS022294.1"/>
</dbReference>